<protein>
    <submittedName>
        <fullName evidence="2">Uncharacterized protein</fullName>
    </submittedName>
</protein>
<proteinExistence type="predicted"/>
<organism evidence="2 3">
    <name type="scientific">Linum tenue</name>
    <dbReference type="NCBI Taxonomy" id="586396"/>
    <lineage>
        <taxon>Eukaryota</taxon>
        <taxon>Viridiplantae</taxon>
        <taxon>Streptophyta</taxon>
        <taxon>Embryophyta</taxon>
        <taxon>Tracheophyta</taxon>
        <taxon>Spermatophyta</taxon>
        <taxon>Magnoliopsida</taxon>
        <taxon>eudicotyledons</taxon>
        <taxon>Gunneridae</taxon>
        <taxon>Pentapetalae</taxon>
        <taxon>rosids</taxon>
        <taxon>fabids</taxon>
        <taxon>Malpighiales</taxon>
        <taxon>Linaceae</taxon>
        <taxon>Linum</taxon>
    </lineage>
</organism>
<keyword evidence="3" id="KW-1185">Reference proteome</keyword>
<evidence type="ECO:0000313" key="3">
    <source>
        <dbReference type="Proteomes" id="UP001154282"/>
    </source>
</evidence>
<comment type="caution">
    <text evidence="2">The sequence shown here is derived from an EMBL/GenBank/DDBJ whole genome shotgun (WGS) entry which is preliminary data.</text>
</comment>
<reference evidence="2" key="1">
    <citation type="submission" date="2022-08" db="EMBL/GenBank/DDBJ databases">
        <authorList>
            <person name="Gutierrez-Valencia J."/>
        </authorList>
    </citation>
    <scope>NUCLEOTIDE SEQUENCE</scope>
</reference>
<feature type="compositionally biased region" description="Basic and acidic residues" evidence="1">
    <location>
        <begin position="45"/>
        <end position="58"/>
    </location>
</feature>
<gene>
    <name evidence="2" type="ORF">LITE_LOCUS45487</name>
</gene>
<name>A0AAV0QYF1_9ROSI</name>
<sequence>MIGYRFSRFAFGSENTILRDPSLVDLSQRNDRSIPSFMGDLKRKFGDDSEIVGGRERPPALPAKNQQPPLRDLE</sequence>
<evidence type="ECO:0000256" key="1">
    <source>
        <dbReference type="SAM" id="MobiDB-lite"/>
    </source>
</evidence>
<dbReference type="EMBL" id="CAMGYJ010000010">
    <property type="protein sequence ID" value="CAI0550268.1"/>
    <property type="molecule type" value="Genomic_DNA"/>
</dbReference>
<evidence type="ECO:0000313" key="2">
    <source>
        <dbReference type="EMBL" id="CAI0550268.1"/>
    </source>
</evidence>
<accession>A0AAV0QYF1</accession>
<dbReference type="Proteomes" id="UP001154282">
    <property type="component" value="Unassembled WGS sequence"/>
</dbReference>
<feature type="region of interest" description="Disordered" evidence="1">
    <location>
        <begin position="45"/>
        <end position="74"/>
    </location>
</feature>
<dbReference type="AlphaFoldDB" id="A0AAV0QYF1"/>